<feature type="transmembrane region" description="Helical" evidence="1">
    <location>
        <begin position="149"/>
        <end position="171"/>
    </location>
</feature>
<keyword evidence="1" id="KW-1133">Transmembrane helix</keyword>
<keyword evidence="1" id="KW-0812">Transmembrane</keyword>
<proteinExistence type="predicted"/>
<dbReference type="EMBL" id="LGRX02007304">
    <property type="protein sequence ID" value="KAK3275298.1"/>
    <property type="molecule type" value="Genomic_DNA"/>
</dbReference>
<evidence type="ECO:0000256" key="1">
    <source>
        <dbReference type="SAM" id="Phobius"/>
    </source>
</evidence>
<feature type="transmembrane region" description="Helical" evidence="1">
    <location>
        <begin position="191"/>
        <end position="211"/>
    </location>
</feature>
<organism evidence="2 3">
    <name type="scientific">Cymbomonas tetramitiformis</name>
    <dbReference type="NCBI Taxonomy" id="36881"/>
    <lineage>
        <taxon>Eukaryota</taxon>
        <taxon>Viridiplantae</taxon>
        <taxon>Chlorophyta</taxon>
        <taxon>Pyramimonadophyceae</taxon>
        <taxon>Pyramimonadales</taxon>
        <taxon>Pyramimonadaceae</taxon>
        <taxon>Cymbomonas</taxon>
    </lineage>
</organism>
<protein>
    <submittedName>
        <fullName evidence="2">Uncharacterized protein</fullName>
    </submittedName>
</protein>
<comment type="caution">
    <text evidence="2">The sequence shown here is derived from an EMBL/GenBank/DDBJ whole genome shotgun (WGS) entry which is preliminary data.</text>
</comment>
<reference evidence="2 3" key="1">
    <citation type="journal article" date="2015" name="Genome Biol. Evol.">
        <title>Comparative Genomics of a Bacterivorous Green Alga Reveals Evolutionary Causalities and Consequences of Phago-Mixotrophic Mode of Nutrition.</title>
        <authorList>
            <person name="Burns J.A."/>
            <person name="Paasch A."/>
            <person name="Narechania A."/>
            <person name="Kim E."/>
        </authorList>
    </citation>
    <scope>NUCLEOTIDE SEQUENCE [LARGE SCALE GENOMIC DNA]</scope>
    <source>
        <strain evidence="2 3">PLY_AMNH</strain>
    </source>
</reference>
<sequence>MPLDSCQVLVKLDLELNKHVESVLVVFNVPTCAMAQTATTPASSPPAMPAKNKVRKTEVNNIREWWADVMRRKDDDHKASHSNIVNQWLHFLSSSVFIYCYAILLKDPVTATVYGLLSLIGRQMGHAIFEPPCHDEEELLLGFTTQAKLGVLMTYALTPVLYFGIMFAGLSKVVPWDWPISILGQTSSFDLSPSFTAIADMWLFLGFFFVFGHSFGLIKEYDFVTSMTWLVKFFTDPFTDLPVYYPALWKVFTAKDDWKQMNLIAHIKGEGKHESRKEKLARANKKEH</sequence>
<keyword evidence="3" id="KW-1185">Reference proteome</keyword>
<evidence type="ECO:0000313" key="3">
    <source>
        <dbReference type="Proteomes" id="UP001190700"/>
    </source>
</evidence>
<name>A0AAE0L7W2_9CHLO</name>
<dbReference type="Proteomes" id="UP001190700">
    <property type="component" value="Unassembled WGS sequence"/>
</dbReference>
<accession>A0AAE0L7W2</accession>
<keyword evidence="1" id="KW-0472">Membrane</keyword>
<evidence type="ECO:0000313" key="2">
    <source>
        <dbReference type="EMBL" id="KAK3275298.1"/>
    </source>
</evidence>
<dbReference type="AlphaFoldDB" id="A0AAE0L7W2"/>
<gene>
    <name evidence="2" type="ORF">CYMTET_16561</name>
</gene>